<dbReference type="Gene3D" id="1.10.287.470">
    <property type="entry name" value="Helix hairpin bin"/>
    <property type="match status" value="1"/>
</dbReference>
<comment type="caution">
    <text evidence="8">The sequence shown here is derived from an EMBL/GenBank/DDBJ whole genome shotgun (WGS) entry which is preliminary data.</text>
</comment>
<dbReference type="Gene3D" id="2.40.420.20">
    <property type="match status" value="1"/>
</dbReference>
<dbReference type="PANTHER" id="PTHR30469:SF38">
    <property type="entry name" value="HLYD FAMILY SECRETION PROTEIN"/>
    <property type="match status" value="1"/>
</dbReference>
<dbReference type="Proteomes" id="UP001203284">
    <property type="component" value="Unassembled WGS sequence"/>
</dbReference>
<dbReference type="Gene3D" id="2.40.30.170">
    <property type="match status" value="1"/>
</dbReference>
<keyword evidence="9" id="KW-1185">Reference proteome</keyword>
<evidence type="ECO:0000259" key="4">
    <source>
        <dbReference type="Pfam" id="PF25876"/>
    </source>
</evidence>
<dbReference type="InterPro" id="IPR058624">
    <property type="entry name" value="MdtA-like_HH"/>
</dbReference>
<dbReference type="EMBL" id="JALKCH010000004">
    <property type="protein sequence ID" value="MCK0196520.1"/>
    <property type="molecule type" value="Genomic_DNA"/>
</dbReference>
<dbReference type="InterPro" id="IPR006143">
    <property type="entry name" value="RND_pump_MFP"/>
</dbReference>
<dbReference type="Pfam" id="PF25876">
    <property type="entry name" value="HH_MFP_RND"/>
    <property type="match status" value="1"/>
</dbReference>
<dbReference type="Gene3D" id="2.40.50.100">
    <property type="match status" value="1"/>
</dbReference>
<dbReference type="PROSITE" id="PS51257">
    <property type="entry name" value="PROKAR_LIPOPROTEIN"/>
    <property type="match status" value="1"/>
</dbReference>
<evidence type="ECO:0000259" key="6">
    <source>
        <dbReference type="Pfam" id="PF25954"/>
    </source>
</evidence>
<evidence type="ECO:0000256" key="2">
    <source>
        <dbReference type="ARBA" id="ARBA00009477"/>
    </source>
</evidence>
<accession>A0ABT0D9A2</accession>
<feature type="domain" description="Multidrug resistance protein MdtA-like C-terminal permuted SH3" evidence="7">
    <location>
        <begin position="298"/>
        <end position="357"/>
    </location>
</feature>
<protein>
    <submittedName>
        <fullName evidence="8">Efflux RND transporter periplasmic adaptor subunit</fullName>
    </submittedName>
</protein>
<dbReference type="NCBIfam" id="TIGR01730">
    <property type="entry name" value="RND_mfp"/>
    <property type="match status" value="1"/>
</dbReference>
<dbReference type="Pfam" id="PF25917">
    <property type="entry name" value="BSH_RND"/>
    <property type="match status" value="1"/>
</dbReference>
<evidence type="ECO:0000313" key="9">
    <source>
        <dbReference type="Proteomes" id="UP001203284"/>
    </source>
</evidence>
<gene>
    <name evidence="8" type="ORF">MWN34_06295</name>
</gene>
<dbReference type="PANTHER" id="PTHR30469">
    <property type="entry name" value="MULTIDRUG RESISTANCE PROTEIN MDTA"/>
    <property type="match status" value="1"/>
</dbReference>
<feature type="domain" description="CusB-like beta-barrel" evidence="6">
    <location>
        <begin position="221"/>
        <end position="289"/>
    </location>
</feature>
<comment type="subcellular location">
    <subcellularLocation>
        <location evidence="1">Cell envelope</location>
    </subcellularLocation>
</comment>
<sequence length="372" mass="38521">MNEISRLPSGSFRPATRLPAGIVLALALLGAGCSDNQEAAKPDPRPVRTVTVEQGHNGDTVSLTGDVQAEDEVSLAFRVSGRMIERLVNVGDTVKAGQVIGRLDPQNAQNSLRSAQAAISAAEGRLVQAQNHFDRQQRLLSSGFTTRANFDDAQQGLRSATAALDDAAAQLKIAQDNLGYTELLADAPGVVTGRGAEPGEVAQAGQMIVQLARKDGRDAVFDVPASLLRAAPADPVVTVSLTDDPSVKTTGRVREVSPQADPVTRTFRVRVGLDNPPAAMRLGASVAGRVELEGSAGISVPASALTAVNDRPAVWVVDPKANTVALRNVEIARFNPATVSIASGLAPGDVVVTAGVQALHPGQAVRLLGAGS</sequence>
<evidence type="ECO:0000256" key="3">
    <source>
        <dbReference type="ARBA" id="ARBA00022448"/>
    </source>
</evidence>
<evidence type="ECO:0000313" key="8">
    <source>
        <dbReference type="EMBL" id="MCK0196520.1"/>
    </source>
</evidence>
<dbReference type="InterPro" id="IPR058625">
    <property type="entry name" value="MdtA-like_BSH"/>
</dbReference>
<evidence type="ECO:0000259" key="7">
    <source>
        <dbReference type="Pfam" id="PF25967"/>
    </source>
</evidence>
<comment type="similarity">
    <text evidence="2">Belongs to the membrane fusion protein (MFP) (TC 8.A.1) family.</text>
</comment>
<dbReference type="SUPFAM" id="SSF111369">
    <property type="entry name" value="HlyD-like secretion proteins"/>
    <property type="match status" value="1"/>
</dbReference>
<dbReference type="RefSeq" id="WP_247027708.1">
    <property type="nucleotide sequence ID" value="NZ_JALKCH010000004.1"/>
</dbReference>
<feature type="domain" description="Multidrug resistance protein MdtA-like alpha-helical hairpin" evidence="4">
    <location>
        <begin position="112"/>
        <end position="181"/>
    </location>
</feature>
<dbReference type="InterPro" id="IPR058792">
    <property type="entry name" value="Beta-barrel_RND_2"/>
</dbReference>
<evidence type="ECO:0000256" key="1">
    <source>
        <dbReference type="ARBA" id="ARBA00004196"/>
    </source>
</evidence>
<proteinExistence type="inferred from homology"/>
<keyword evidence="3" id="KW-0813">Transport</keyword>
<dbReference type="InterPro" id="IPR058627">
    <property type="entry name" value="MdtA-like_C"/>
</dbReference>
<dbReference type="Pfam" id="PF25954">
    <property type="entry name" value="Beta-barrel_RND_2"/>
    <property type="match status" value="1"/>
</dbReference>
<reference evidence="8 9" key="1">
    <citation type="submission" date="2022-04" db="EMBL/GenBank/DDBJ databases">
        <authorList>
            <person name="Grouzdev D.S."/>
            <person name="Pantiukh K.S."/>
            <person name="Krutkina M.S."/>
        </authorList>
    </citation>
    <scope>NUCLEOTIDE SEQUENCE [LARGE SCALE GENOMIC DNA]</scope>
    <source>
        <strain evidence="8 9">6x-1</strain>
    </source>
</reference>
<evidence type="ECO:0000259" key="5">
    <source>
        <dbReference type="Pfam" id="PF25917"/>
    </source>
</evidence>
<dbReference type="Pfam" id="PF25967">
    <property type="entry name" value="RND-MFP_C"/>
    <property type="match status" value="1"/>
</dbReference>
<name>A0ABT0D9A2_9HYPH</name>
<organism evidence="8 9">
    <name type="scientific">Ancylobacter crimeensis</name>
    <dbReference type="NCBI Taxonomy" id="2579147"/>
    <lineage>
        <taxon>Bacteria</taxon>
        <taxon>Pseudomonadati</taxon>
        <taxon>Pseudomonadota</taxon>
        <taxon>Alphaproteobacteria</taxon>
        <taxon>Hyphomicrobiales</taxon>
        <taxon>Xanthobacteraceae</taxon>
        <taxon>Ancylobacter</taxon>
    </lineage>
</organism>
<feature type="domain" description="Multidrug resistance protein MdtA-like barrel-sandwich hybrid" evidence="5">
    <location>
        <begin position="73"/>
        <end position="206"/>
    </location>
</feature>